<evidence type="ECO:0000313" key="1">
    <source>
        <dbReference type="EMBL" id="MBW81153.1"/>
    </source>
</evidence>
<proteinExistence type="predicted"/>
<dbReference type="AlphaFoldDB" id="A0A2P2IIV6"/>
<organism evidence="1">
    <name type="scientific">Rhizophora mucronata</name>
    <name type="common">Asiatic mangrove</name>
    <dbReference type="NCBI Taxonomy" id="61149"/>
    <lineage>
        <taxon>Eukaryota</taxon>
        <taxon>Viridiplantae</taxon>
        <taxon>Streptophyta</taxon>
        <taxon>Embryophyta</taxon>
        <taxon>Tracheophyta</taxon>
        <taxon>Spermatophyta</taxon>
        <taxon>Magnoliopsida</taxon>
        <taxon>eudicotyledons</taxon>
        <taxon>Gunneridae</taxon>
        <taxon>Pentapetalae</taxon>
        <taxon>rosids</taxon>
        <taxon>fabids</taxon>
        <taxon>Malpighiales</taxon>
        <taxon>Rhizophoraceae</taxon>
        <taxon>Rhizophora</taxon>
    </lineage>
</organism>
<accession>A0A2P2IIV6</accession>
<reference evidence="1" key="1">
    <citation type="submission" date="2018-02" db="EMBL/GenBank/DDBJ databases">
        <title>Rhizophora mucronata_Transcriptome.</title>
        <authorList>
            <person name="Meera S.P."/>
            <person name="Sreeshan A."/>
            <person name="Augustine A."/>
        </authorList>
    </citation>
    <scope>NUCLEOTIDE SEQUENCE</scope>
    <source>
        <tissue evidence="1">Leaf</tissue>
    </source>
</reference>
<dbReference type="EMBL" id="GGEC01000670">
    <property type="protein sequence ID" value="MBW81153.1"/>
    <property type="molecule type" value="Transcribed_RNA"/>
</dbReference>
<sequence length="25" mass="3222">MQLKFKPPKLLRLNWMWTIFLRTIF</sequence>
<protein>
    <submittedName>
        <fullName evidence="1">Uncharacterized protein</fullName>
    </submittedName>
</protein>
<name>A0A2P2IIV6_RHIMU</name>